<reference evidence="5" key="2">
    <citation type="submission" date="2021-03" db="UniProtKB">
        <authorList>
            <consortium name="EnsemblPlants"/>
        </authorList>
    </citation>
    <scope>IDENTIFICATION</scope>
</reference>
<dbReference type="EnsemblPlants" id="AUR62026349-RA">
    <property type="protein sequence ID" value="AUR62026349-RA:cds"/>
    <property type="gene ID" value="AUR62026349"/>
</dbReference>
<evidence type="ECO:0000259" key="4">
    <source>
        <dbReference type="PROSITE" id="PS50095"/>
    </source>
</evidence>
<accession>A0A803MB82</accession>
<dbReference type="InterPro" id="IPR010417">
    <property type="entry name" value="Embryo-specific_ATS3"/>
</dbReference>
<organism evidence="5 6">
    <name type="scientific">Chenopodium quinoa</name>
    <name type="common">Quinoa</name>
    <dbReference type="NCBI Taxonomy" id="63459"/>
    <lineage>
        <taxon>Eukaryota</taxon>
        <taxon>Viridiplantae</taxon>
        <taxon>Streptophyta</taxon>
        <taxon>Embryophyta</taxon>
        <taxon>Tracheophyta</taxon>
        <taxon>Spermatophyta</taxon>
        <taxon>Magnoliopsida</taxon>
        <taxon>eudicotyledons</taxon>
        <taxon>Gunneridae</taxon>
        <taxon>Pentapetalae</taxon>
        <taxon>Caryophyllales</taxon>
        <taxon>Chenopodiaceae</taxon>
        <taxon>Chenopodioideae</taxon>
        <taxon>Atripliceae</taxon>
        <taxon>Chenopodium</taxon>
    </lineage>
</organism>
<dbReference type="PROSITE" id="PS51375">
    <property type="entry name" value="PPR"/>
    <property type="match status" value="6"/>
</dbReference>
<dbReference type="CDD" id="cd01754">
    <property type="entry name" value="PLAT_plant_stress"/>
    <property type="match status" value="1"/>
</dbReference>
<dbReference type="FunFam" id="1.25.40.10:FF:000031">
    <property type="entry name" value="Pentatricopeptide repeat-containing protein mitochondrial"/>
    <property type="match status" value="1"/>
</dbReference>
<evidence type="ECO:0000313" key="5">
    <source>
        <dbReference type="EnsemblPlants" id="AUR62026349-RA:cds"/>
    </source>
</evidence>
<reference evidence="5" key="1">
    <citation type="journal article" date="2017" name="Nature">
        <title>The genome of Chenopodium quinoa.</title>
        <authorList>
            <person name="Jarvis D.E."/>
            <person name="Ho Y.S."/>
            <person name="Lightfoot D.J."/>
            <person name="Schmoeckel S.M."/>
            <person name="Li B."/>
            <person name="Borm T.J.A."/>
            <person name="Ohyanagi H."/>
            <person name="Mineta K."/>
            <person name="Michell C.T."/>
            <person name="Saber N."/>
            <person name="Kharbatia N.M."/>
            <person name="Rupper R.R."/>
            <person name="Sharp A.R."/>
            <person name="Dally N."/>
            <person name="Boughton B.A."/>
            <person name="Woo Y.H."/>
            <person name="Gao G."/>
            <person name="Schijlen E.G.W.M."/>
            <person name="Guo X."/>
            <person name="Momin A.A."/>
            <person name="Negrao S."/>
            <person name="Al-Babili S."/>
            <person name="Gehring C."/>
            <person name="Roessner U."/>
            <person name="Jung C."/>
            <person name="Murphy K."/>
            <person name="Arold S.T."/>
            <person name="Gojobori T."/>
            <person name="van der Linden C.G."/>
            <person name="van Loo E.N."/>
            <person name="Jellen E.N."/>
            <person name="Maughan P.J."/>
            <person name="Tester M."/>
        </authorList>
    </citation>
    <scope>NUCLEOTIDE SEQUENCE [LARGE SCALE GENOMIC DNA]</scope>
    <source>
        <strain evidence="5">cv. PI 614886</strain>
    </source>
</reference>
<feature type="repeat" description="PPR" evidence="3">
    <location>
        <begin position="385"/>
        <end position="419"/>
    </location>
</feature>
<feature type="repeat" description="PPR" evidence="3">
    <location>
        <begin position="184"/>
        <end position="218"/>
    </location>
</feature>
<evidence type="ECO:0000256" key="3">
    <source>
        <dbReference type="PROSITE-ProRule" id="PRU00708"/>
    </source>
</evidence>
<dbReference type="Pfam" id="PF01535">
    <property type="entry name" value="PPR"/>
    <property type="match status" value="4"/>
</dbReference>
<dbReference type="FunFam" id="1.25.40.10:FF:000682">
    <property type="entry name" value="Pentatricopeptide repeat-containing protein At3g16610"/>
    <property type="match status" value="1"/>
</dbReference>
<name>A0A803MB82_CHEQI</name>
<keyword evidence="1" id="KW-0677">Repeat</keyword>
<evidence type="ECO:0000313" key="6">
    <source>
        <dbReference type="Proteomes" id="UP000596660"/>
    </source>
</evidence>
<dbReference type="SUPFAM" id="SSF49723">
    <property type="entry name" value="Lipase/lipooxygenase domain (PLAT/LH2 domain)"/>
    <property type="match status" value="1"/>
</dbReference>
<dbReference type="PANTHER" id="PTHR47926:SF446">
    <property type="entry name" value="PENTACOTRIPEPTIDE-REPEAT REGION OF PRORP DOMAIN-CONTAINING PROTEIN"/>
    <property type="match status" value="1"/>
</dbReference>
<sequence>MVMSLAGTPAVRPSISVIKALELKSCFHIGFRSFEHLKQAHARLLRLGLSQENHLLDTLLGYYTQFGNTHYSKFVFNQTNKPNIFLFNTMIKGLVSNDLFDEAIKYYQSMRSKSIFPNRFTLPLALKACARIFDYRSGLKIHSLVVKLGFDKNVYVNTSLVSMYSKCGNIYDARKVFDNMQEKALVSWNVIISGYYDVGKFSEVLSLSRGFLRNGLKPDGFTLAMILCACAELGALEFGEWIHRYINVNGLGIDLVLNTSLINMYARCGCMEKARGIFDQMLEKDVVAWTSMIQGYEANGFAKEAIGMFFEMERENVKPDCNAVVAVVHACTRLGAMNLGERAINSLKWEEVVTNLPLGTTIIDMYAKCGNSNSAWKVFKEMERDVVVWNATISGLFMNGHTKVAFGLFAQMVKFGFQPMDDYDCVYTVYVRTSKAIRGGTDAIISLTFYDDTGNGIRIKNLESWGGLMGPDHDYYERGNLDIFSGRGPCLSRPVCSMELASDGSVGHHGTARWYCNYVEVTTTGPHIQCAQQLFTVEQWLSTDKSPYQLFAIRDNCEHSDGVKRRRPSNTILPVETLLAVASDPLEFEPLKLD</sequence>
<feature type="domain" description="PLAT" evidence="4">
    <location>
        <begin position="425"/>
        <end position="555"/>
    </location>
</feature>
<dbReference type="InterPro" id="IPR001024">
    <property type="entry name" value="PLAT/LH2_dom"/>
</dbReference>
<feature type="repeat" description="PPR" evidence="3">
    <location>
        <begin position="254"/>
        <end position="284"/>
    </location>
</feature>
<dbReference type="Proteomes" id="UP000596660">
    <property type="component" value="Unplaced"/>
</dbReference>
<dbReference type="Gene3D" id="2.60.60.20">
    <property type="entry name" value="PLAT/LH2 domain"/>
    <property type="match status" value="1"/>
</dbReference>
<keyword evidence="6" id="KW-1185">Reference proteome</keyword>
<dbReference type="Gramene" id="AUR62026349-RA">
    <property type="protein sequence ID" value="AUR62026349-RA:cds"/>
    <property type="gene ID" value="AUR62026349"/>
</dbReference>
<evidence type="ECO:0000256" key="2">
    <source>
        <dbReference type="PROSITE-ProRule" id="PRU00152"/>
    </source>
</evidence>
<dbReference type="AlphaFoldDB" id="A0A803MB82"/>
<dbReference type="PANTHER" id="PTHR47926">
    <property type="entry name" value="PENTATRICOPEPTIDE REPEAT-CONTAINING PROTEIN"/>
    <property type="match status" value="1"/>
</dbReference>
<dbReference type="Pfam" id="PF13041">
    <property type="entry name" value="PPR_2"/>
    <property type="match status" value="2"/>
</dbReference>
<feature type="repeat" description="PPR" evidence="3">
    <location>
        <begin position="83"/>
        <end position="117"/>
    </location>
</feature>
<proteinExistence type="predicted"/>
<dbReference type="InterPro" id="IPR046960">
    <property type="entry name" value="PPR_At4g14850-like_plant"/>
</dbReference>
<dbReference type="InterPro" id="IPR002885">
    <property type="entry name" value="PPR_rpt"/>
</dbReference>
<dbReference type="NCBIfam" id="TIGR00756">
    <property type="entry name" value="PPR"/>
    <property type="match status" value="6"/>
</dbReference>
<feature type="repeat" description="PPR" evidence="3">
    <location>
        <begin position="285"/>
        <end position="319"/>
    </location>
</feature>
<dbReference type="Gene3D" id="1.25.40.10">
    <property type="entry name" value="Tetratricopeptide repeat domain"/>
    <property type="match status" value="3"/>
</dbReference>
<dbReference type="GO" id="GO:0003723">
    <property type="term" value="F:RNA binding"/>
    <property type="evidence" value="ECO:0007669"/>
    <property type="project" value="InterPro"/>
</dbReference>
<dbReference type="InterPro" id="IPR036392">
    <property type="entry name" value="PLAT/LH2_dom_sf"/>
</dbReference>
<feature type="repeat" description="PPR" evidence="3">
    <location>
        <begin position="153"/>
        <end position="183"/>
    </location>
</feature>
<comment type="caution">
    <text evidence="2">Lacks conserved residue(s) required for the propagation of feature annotation.</text>
</comment>
<dbReference type="GO" id="GO:0009451">
    <property type="term" value="P:RNA modification"/>
    <property type="evidence" value="ECO:0007669"/>
    <property type="project" value="InterPro"/>
</dbReference>
<dbReference type="PROSITE" id="PS50095">
    <property type="entry name" value="PLAT"/>
    <property type="match status" value="1"/>
</dbReference>
<dbReference type="Pfam" id="PF06232">
    <property type="entry name" value="ATS3"/>
    <property type="match status" value="1"/>
</dbReference>
<dbReference type="InterPro" id="IPR011990">
    <property type="entry name" value="TPR-like_helical_dom_sf"/>
</dbReference>
<protein>
    <recommendedName>
        <fullName evidence="4">PLAT domain-containing protein</fullName>
    </recommendedName>
</protein>
<evidence type="ECO:0000256" key="1">
    <source>
        <dbReference type="ARBA" id="ARBA00022737"/>
    </source>
</evidence>